<feature type="domain" description="Transglutaminase-like" evidence="1">
    <location>
        <begin position="162"/>
        <end position="226"/>
    </location>
</feature>
<accession>A0A3R8S7P8</accession>
<organism evidence="2 3">
    <name type="scientific">Aquabacterium soli</name>
    <dbReference type="NCBI Taxonomy" id="2493092"/>
    <lineage>
        <taxon>Bacteria</taxon>
        <taxon>Pseudomonadati</taxon>
        <taxon>Pseudomonadota</taxon>
        <taxon>Betaproteobacteria</taxon>
        <taxon>Burkholderiales</taxon>
        <taxon>Aquabacterium</taxon>
    </lineage>
</organism>
<dbReference type="OrthoDB" id="5438043at2"/>
<dbReference type="EMBL" id="RSED01000007">
    <property type="protein sequence ID" value="RRS04383.1"/>
    <property type="molecule type" value="Genomic_DNA"/>
</dbReference>
<gene>
    <name evidence="2" type="ORF">EIP75_10870</name>
</gene>
<keyword evidence="3" id="KW-1185">Reference proteome</keyword>
<sequence>MIKIKLGIELRYDIAPPGCDLIFNIHAAHTRQQTVTQESLQISQALIPQIHTDNATANRYLRLSAAPGPLTVQYGATVALHHHIAQPDQIAEIPVSQLPMRALSYIYPSRYCQSDQLHKLAVAEFGHLWQGYSRVQAIQEWVQRRVSFTSNTSDSNTSALDTLRDGAGICRDFAHLMIALCRAVNIPARFATGIDYGADPALGPTDFHAYVEVYLGHRWYIFDPSGTAIPMGFVRFGTGRDAADVAYATIFGTVTSPPPLITIEALVAPHATMPYRCREALSTDDGM</sequence>
<protein>
    <submittedName>
        <fullName evidence="2">Transglutaminase family protein</fullName>
    </submittedName>
</protein>
<dbReference type="InterPro" id="IPR038765">
    <property type="entry name" value="Papain-like_cys_pep_sf"/>
</dbReference>
<dbReference type="RefSeq" id="WP_125243291.1">
    <property type="nucleotide sequence ID" value="NZ_RSED01000007.1"/>
</dbReference>
<evidence type="ECO:0000313" key="3">
    <source>
        <dbReference type="Proteomes" id="UP000269265"/>
    </source>
</evidence>
<dbReference type="Proteomes" id="UP000269265">
    <property type="component" value="Unassembled WGS sequence"/>
</dbReference>
<dbReference type="SMART" id="SM00460">
    <property type="entry name" value="TGc"/>
    <property type="match status" value="1"/>
</dbReference>
<dbReference type="Gene3D" id="2.60.40.2250">
    <property type="match status" value="1"/>
</dbReference>
<evidence type="ECO:0000313" key="2">
    <source>
        <dbReference type="EMBL" id="RRS04383.1"/>
    </source>
</evidence>
<name>A0A3R8S7P8_9BURK</name>
<reference evidence="2 3" key="1">
    <citation type="submission" date="2018-12" db="EMBL/GenBank/DDBJ databases">
        <title>The whole draft genome of Aquabacterium sp. SJQ9.</title>
        <authorList>
            <person name="Sun L."/>
            <person name="Gao X."/>
            <person name="Chen W."/>
            <person name="Huang K."/>
        </authorList>
    </citation>
    <scope>NUCLEOTIDE SEQUENCE [LARGE SCALE GENOMIC DNA]</scope>
    <source>
        <strain evidence="2 3">SJQ9</strain>
    </source>
</reference>
<dbReference type="SUPFAM" id="SSF54001">
    <property type="entry name" value="Cysteine proteinases"/>
    <property type="match status" value="1"/>
</dbReference>
<dbReference type="Pfam" id="PF01841">
    <property type="entry name" value="Transglut_core"/>
    <property type="match status" value="1"/>
</dbReference>
<dbReference type="InterPro" id="IPR002931">
    <property type="entry name" value="Transglutaminase-like"/>
</dbReference>
<proteinExistence type="predicted"/>
<dbReference type="PANTHER" id="PTHR33490">
    <property type="entry name" value="BLR5614 PROTEIN-RELATED"/>
    <property type="match status" value="1"/>
</dbReference>
<dbReference type="InterPro" id="IPR048930">
    <property type="entry name" value="Bact_transglu_N_2"/>
</dbReference>
<comment type="caution">
    <text evidence="2">The sequence shown here is derived from an EMBL/GenBank/DDBJ whole genome shotgun (WGS) entry which is preliminary data.</text>
</comment>
<dbReference type="Gene3D" id="3.10.620.30">
    <property type="match status" value="1"/>
</dbReference>
<dbReference type="AlphaFoldDB" id="A0A3R8S7P8"/>
<dbReference type="Pfam" id="PF21295">
    <property type="entry name" value="Bact_transglu_N_2"/>
    <property type="match status" value="1"/>
</dbReference>
<dbReference type="PANTHER" id="PTHR33490:SF12">
    <property type="entry name" value="BLL5557 PROTEIN"/>
    <property type="match status" value="1"/>
</dbReference>
<evidence type="ECO:0000259" key="1">
    <source>
        <dbReference type="SMART" id="SM00460"/>
    </source>
</evidence>